<dbReference type="Proteomes" id="UP000032141">
    <property type="component" value="Chromosome C2"/>
</dbReference>
<reference evidence="1 2" key="1">
    <citation type="journal article" date="2014" name="Genome Biol.">
        <title>Transcriptome and methylome profiling reveals relics of genome dominance in the mesopolyploid Brassica oleracea.</title>
        <authorList>
            <person name="Parkin I.A."/>
            <person name="Koh C."/>
            <person name="Tang H."/>
            <person name="Robinson S.J."/>
            <person name="Kagale S."/>
            <person name="Clarke W.E."/>
            <person name="Town C.D."/>
            <person name="Nixon J."/>
            <person name="Krishnakumar V."/>
            <person name="Bidwell S.L."/>
            <person name="Denoeud F."/>
            <person name="Belcram H."/>
            <person name="Links M.G."/>
            <person name="Just J."/>
            <person name="Clarke C."/>
            <person name="Bender T."/>
            <person name="Huebert T."/>
            <person name="Mason A.S."/>
            <person name="Pires J.C."/>
            <person name="Barker G."/>
            <person name="Moore J."/>
            <person name="Walley P.G."/>
            <person name="Manoli S."/>
            <person name="Batley J."/>
            <person name="Edwards D."/>
            <person name="Nelson M.N."/>
            <person name="Wang X."/>
            <person name="Paterson A.H."/>
            <person name="King G."/>
            <person name="Bancroft I."/>
            <person name="Chalhoub B."/>
            <person name="Sharpe A.G."/>
        </authorList>
    </citation>
    <scope>NUCLEOTIDE SEQUENCE</scope>
    <source>
        <strain evidence="1 2">cv. TO1000</strain>
    </source>
</reference>
<evidence type="ECO:0000313" key="2">
    <source>
        <dbReference type="Proteomes" id="UP000032141"/>
    </source>
</evidence>
<dbReference type="AlphaFoldDB" id="A0A0D3AQ37"/>
<dbReference type="InterPro" id="IPR006912">
    <property type="entry name" value="Harbinger_derived_prot"/>
</dbReference>
<dbReference type="EnsemblPlants" id="Bo2g076760.1">
    <property type="protein sequence ID" value="Bo2g076760.1"/>
    <property type="gene ID" value="Bo2g076760"/>
</dbReference>
<evidence type="ECO:0000313" key="1">
    <source>
        <dbReference type="EnsemblPlants" id="Bo2g076760.1"/>
    </source>
</evidence>
<keyword evidence="2" id="KW-1185">Reference proteome</keyword>
<proteinExistence type="predicted"/>
<dbReference type="Gramene" id="Bo2g076760.1">
    <property type="protein sequence ID" value="Bo2g076760.1"/>
    <property type="gene ID" value="Bo2g076760"/>
</dbReference>
<name>A0A0D3AQ37_BRAOL</name>
<evidence type="ECO:0008006" key="3">
    <source>
        <dbReference type="Google" id="ProtNLM"/>
    </source>
</evidence>
<dbReference type="Pfam" id="PF04827">
    <property type="entry name" value="Plant_tran"/>
    <property type="match status" value="2"/>
</dbReference>
<organism evidence="1 2">
    <name type="scientific">Brassica oleracea var. oleracea</name>
    <dbReference type="NCBI Taxonomy" id="109376"/>
    <lineage>
        <taxon>Eukaryota</taxon>
        <taxon>Viridiplantae</taxon>
        <taxon>Streptophyta</taxon>
        <taxon>Embryophyta</taxon>
        <taxon>Tracheophyta</taxon>
        <taxon>Spermatophyta</taxon>
        <taxon>Magnoliopsida</taxon>
        <taxon>eudicotyledons</taxon>
        <taxon>Gunneridae</taxon>
        <taxon>Pentapetalae</taxon>
        <taxon>rosids</taxon>
        <taxon>malvids</taxon>
        <taxon>Brassicales</taxon>
        <taxon>Brassicaceae</taxon>
        <taxon>Brassiceae</taxon>
        <taxon>Brassica</taxon>
    </lineage>
</organism>
<protein>
    <recommendedName>
        <fullName evidence="3">DDE Tnp4 domain-containing protein</fullName>
    </recommendedName>
</protein>
<dbReference type="HOGENOM" id="CLU_012390_1_3_1"/>
<dbReference type="PANTHER" id="PTHR47150">
    <property type="entry name" value="OS12G0169200 PROTEIN"/>
    <property type="match status" value="1"/>
</dbReference>
<reference evidence="1" key="2">
    <citation type="submission" date="2015-03" db="UniProtKB">
        <authorList>
            <consortium name="EnsemblPlants"/>
        </authorList>
    </citation>
    <scope>IDENTIFICATION</scope>
</reference>
<dbReference type="PANTHER" id="PTHR47150:SF5">
    <property type="entry name" value="OS07G0546750 PROTEIN"/>
    <property type="match status" value="1"/>
</dbReference>
<sequence>MASSSHYHYLKDDDDEFDSIFDDYFENPDLIPEPKERKKCIFIERNREEGHQKLWNDYFSDTPTYTPKLFRRRFRMNKSLFLRIVHRLSTEVPYFQPTEDATGRSSLSPLQKISKMFAQFYRRRPTPEDLERLLHIGEERGFPGMIGSIDCMHWEWKNCPTAWKEMYSRGTGKPTIMLEAVASYDLWIWHAFFGAPGTMNDLNIVDRSPVFDDIINENASQVNFYVNGTECHLGYYLTDGIYPKWTQEAIRKDVERAFRILQARFAVVKNPSKLWDKDKIANIMRACIILHNMIVEDERSSFTQYDVFEFQQGEDVDDTFSVDMPTNLGSTIDRRASVRNRQAHQQLKNDLIENI</sequence>
<accession>A0A0D3AQ37</accession>